<keyword evidence="2" id="KW-1015">Disulfide bond</keyword>
<dbReference type="SUPFAM" id="SSF52833">
    <property type="entry name" value="Thioredoxin-like"/>
    <property type="match status" value="1"/>
</dbReference>
<dbReference type="Proteomes" id="UP000285405">
    <property type="component" value="Unassembled WGS sequence"/>
</dbReference>
<reference evidence="5 6" key="1">
    <citation type="journal article" date="2018" name="BMC Genomics">
        <title>Comparative genome analyses reveal sequence features reflecting distinct modes of host-adaptation between dicot and monocot powdery mildew.</title>
        <authorList>
            <person name="Wu Y."/>
            <person name="Ma X."/>
            <person name="Pan Z."/>
            <person name="Kale S.D."/>
            <person name="Song Y."/>
            <person name="King H."/>
            <person name="Zhang Q."/>
            <person name="Presley C."/>
            <person name="Deng X."/>
            <person name="Wei C.I."/>
            <person name="Xiao S."/>
        </authorList>
    </citation>
    <scope>NUCLEOTIDE SEQUENCE [LARGE SCALE GENOMIC DNA]</scope>
    <source>
        <strain evidence="5">UCSC1</strain>
    </source>
</reference>
<dbReference type="AlphaFoldDB" id="A0A420HSE0"/>
<dbReference type="PRINTS" id="PR00421">
    <property type="entry name" value="THIOREDOXIN"/>
</dbReference>
<evidence type="ECO:0000313" key="6">
    <source>
        <dbReference type="Proteomes" id="UP000285405"/>
    </source>
</evidence>
<feature type="region of interest" description="Disordered" evidence="3">
    <location>
        <begin position="170"/>
        <end position="206"/>
    </location>
</feature>
<dbReference type="InterPro" id="IPR036249">
    <property type="entry name" value="Thioredoxin-like_sf"/>
</dbReference>
<dbReference type="PROSITE" id="PS00194">
    <property type="entry name" value="THIOREDOXIN_1"/>
    <property type="match status" value="1"/>
</dbReference>
<evidence type="ECO:0000256" key="3">
    <source>
        <dbReference type="SAM" id="MobiDB-lite"/>
    </source>
</evidence>
<dbReference type="Gene3D" id="3.40.30.10">
    <property type="entry name" value="Glutaredoxin"/>
    <property type="match status" value="1"/>
</dbReference>
<dbReference type="PANTHER" id="PTHR46115">
    <property type="entry name" value="THIOREDOXIN-LIKE PROTEIN 1"/>
    <property type="match status" value="1"/>
</dbReference>
<evidence type="ECO:0000259" key="4">
    <source>
        <dbReference type="PROSITE" id="PS51352"/>
    </source>
</evidence>
<dbReference type="InterPro" id="IPR013766">
    <property type="entry name" value="Thioredoxin_domain"/>
</dbReference>
<gene>
    <name evidence="5" type="ORF">GcC1_166014</name>
</gene>
<name>A0A420HSE0_9PEZI</name>
<dbReference type="PROSITE" id="PS51352">
    <property type="entry name" value="THIOREDOXIN_2"/>
    <property type="match status" value="1"/>
</dbReference>
<comment type="similarity">
    <text evidence="1">Belongs to the thioredoxin family.</text>
</comment>
<feature type="domain" description="Thioredoxin" evidence="4">
    <location>
        <begin position="1"/>
        <end position="108"/>
    </location>
</feature>
<sequence>MSIIHIGSSSQFSRILSSSKVVVADFYADWCGPCRAIAPFYESLATKHSKANRLTFTKIDVENHQDIAQRYSVRSMPTFMIFSCGSVIKTISGADKSGLRSAIESAVQLAGTFGPVYSSEGRTLGSTDNKKTQITKSLDLRSIFNTILEFLALYFTTLFSLDAYGAGERSPFNINKTHEGPTSSGERKNTRMVNGAGRKLGTMADL</sequence>
<evidence type="ECO:0000313" key="5">
    <source>
        <dbReference type="EMBL" id="RKF60348.1"/>
    </source>
</evidence>
<evidence type="ECO:0000256" key="1">
    <source>
        <dbReference type="ARBA" id="ARBA00008987"/>
    </source>
</evidence>
<dbReference type="Pfam" id="PF00085">
    <property type="entry name" value="Thioredoxin"/>
    <property type="match status" value="1"/>
</dbReference>
<dbReference type="EMBL" id="MCBR01016675">
    <property type="protein sequence ID" value="RKF60348.1"/>
    <property type="molecule type" value="Genomic_DNA"/>
</dbReference>
<proteinExistence type="inferred from homology"/>
<dbReference type="CDD" id="cd02947">
    <property type="entry name" value="TRX_family"/>
    <property type="match status" value="1"/>
</dbReference>
<organism evidence="5 6">
    <name type="scientific">Golovinomyces cichoracearum</name>
    <dbReference type="NCBI Taxonomy" id="62708"/>
    <lineage>
        <taxon>Eukaryota</taxon>
        <taxon>Fungi</taxon>
        <taxon>Dikarya</taxon>
        <taxon>Ascomycota</taxon>
        <taxon>Pezizomycotina</taxon>
        <taxon>Leotiomycetes</taxon>
        <taxon>Erysiphales</taxon>
        <taxon>Erysiphaceae</taxon>
        <taxon>Golovinomyces</taxon>
    </lineage>
</organism>
<evidence type="ECO:0000256" key="2">
    <source>
        <dbReference type="ARBA" id="ARBA00023157"/>
    </source>
</evidence>
<accession>A0A420HSE0</accession>
<protein>
    <submittedName>
        <fullName evidence="5">Thioredoxin</fullName>
    </submittedName>
</protein>
<dbReference type="OrthoDB" id="2121326at2759"/>
<dbReference type="InterPro" id="IPR017937">
    <property type="entry name" value="Thioredoxin_CS"/>
</dbReference>
<comment type="caution">
    <text evidence="5">The sequence shown here is derived from an EMBL/GenBank/DDBJ whole genome shotgun (WGS) entry which is preliminary data.</text>
</comment>
<feature type="compositionally biased region" description="Polar residues" evidence="3">
    <location>
        <begin position="172"/>
        <end position="184"/>
    </location>
</feature>